<dbReference type="AlphaFoldDB" id="A0A9P1G005"/>
<gene>
    <name evidence="2" type="ORF">C1SCF055_LOCUS22464</name>
</gene>
<accession>A0A9P1G005</accession>
<organism evidence="2">
    <name type="scientific">Cladocopium goreaui</name>
    <dbReference type="NCBI Taxonomy" id="2562237"/>
    <lineage>
        <taxon>Eukaryota</taxon>
        <taxon>Sar</taxon>
        <taxon>Alveolata</taxon>
        <taxon>Dinophyceae</taxon>
        <taxon>Suessiales</taxon>
        <taxon>Symbiodiniaceae</taxon>
        <taxon>Cladocopium</taxon>
    </lineage>
</organism>
<name>A0A9P1G005_9DINO</name>
<reference evidence="3" key="2">
    <citation type="submission" date="2024-04" db="EMBL/GenBank/DDBJ databases">
        <authorList>
            <person name="Chen Y."/>
            <person name="Shah S."/>
            <person name="Dougan E. K."/>
            <person name="Thang M."/>
            <person name="Chan C."/>
        </authorList>
    </citation>
    <scope>NUCLEOTIDE SEQUENCE [LARGE SCALE GENOMIC DNA]</scope>
</reference>
<feature type="region of interest" description="Disordered" evidence="1">
    <location>
        <begin position="39"/>
        <end position="63"/>
    </location>
</feature>
<dbReference type="EMBL" id="CAMXCT020002135">
    <property type="protein sequence ID" value="CAL1149319.1"/>
    <property type="molecule type" value="Genomic_DNA"/>
</dbReference>
<sequence>MIPESAPVYMRDDLTYCSSSCRDRGLSRLYVNLKQSQLEGPRLPSGASLQTASNYKSESSLATKTERTEITEVTEISTSEEMDWGRLGRLAKIGQRVIDALLKRVASKTWGAQVLRTYSTSVLWGREVAENSAVAPLFNYLPQVDQYMQKDLSFDMSPRSDAVDILDIPMCVY</sequence>
<protein>
    <submittedName>
        <fullName evidence="2">Uncharacterized protein</fullName>
    </submittedName>
</protein>
<dbReference type="OrthoDB" id="427900at2759"/>
<reference evidence="2" key="1">
    <citation type="submission" date="2022-10" db="EMBL/GenBank/DDBJ databases">
        <authorList>
            <person name="Chen Y."/>
            <person name="Dougan E. K."/>
            <person name="Chan C."/>
            <person name="Rhodes N."/>
            <person name="Thang M."/>
        </authorList>
    </citation>
    <scope>NUCLEOTIDE SEQUENCE</scope>
</reference>
<comment type="caution">
    <text evidence="2">The sequence shown here is derived from an EMBL/GenBank/DDBJ whole genome shotgun (WGS) entry which is preliminary data.</text>
</comment>
<proteinExistence type="predicted"/>
<dbReference type="EMBL" id="CAMXCT010002135">
    <property type="protein sequence ID" value="CAI3995944.1"/>
    <property type="molecule type" value="Genomic_DNA"/>
</dbReference>
<evidence type="ECO:0000313" key="2">
    <source>
        <dbReference type="EMBL" id="CAI3995944.1"/>
    </source>
</evidence>
<evidence type="ECO:0000313" key="4">
    <source>
        <dbReference type="Proteomes" id="UP001152797"/>
    </source>
</evidence>
<dbReference type="EMBL" id="CAMXCT030002135">
    <property type="protein sequence ID" value="CAL4783256.1"/>
    <property type="molecule type" value="Genomic_DNA"/>
</dbReference>
<feature type="compositionally biased region" description="Polar residues" evidence="1">
    <location>
        <begin position="47"/>
        <end position="62"/>
    </location>
</feature>
<evidence type="ECO:0000256" key="1">
    <source>
        <dbReference type="SAM" id="MobiDB-lite"/>
    </source>
</evidence>
<keyword evidence="4" id="KW-1185">Reference proteome</keyword>
<dbReference type="Proteomes" id="UP001152797">
    <property type="component" value="Unassembled WGS sequence"/>
</dbReference>
<evidence type="ECO:0000313" key="3">
    <source>
        <dbReference type="EMBL" id="CAL1149319.1"/>
    </source>
</evidence>